<name>A0A6G3ZXV6_9BACL</name>
<reference evidence="1" key="1">
    <citation type="submission" date="2020-02" db="EMBL/GenBank/DDBJ databases">
        <authorList>
            <person name="Shen X.-R."/>
            <person name="Zhang Y.-X."/>
        </authorList>
    </citation>
    <scope>NUCLEOTIDE SEQUENCE</scope>
    <source>
        <strain evidence="1">SYP-B3998</strain>
    </source>
</reference>
<evidence type="ECO:0000313" key="1">
    <source>
        <dbReference type="EMBL" id="NEW06524.1"/>
    </source>
</evidence>
<dbReference type="EMBL" id="JAAIKC010000003">
    <property type="protein sequence ID" value="NEW06524.1"/>
    <property type="molecule type" value="Genomic_DNA"/>
</dbReference>
<protein>
    <recommendedName>
        <fullName evidence="2">ABC transporter ATP-binding protein</fullName>
    </recommendedName>
</protein>
<organism evidence="1">
    <name type="scientific">Paenibacillus sp. SYP-B3998</name>
    <dbReference type="NCBI Taxonomy" id="2678564"/>
    <lineage>
        <taxon>Bacteria</taxon>
        <taxon>Bacillati</taxon>
        <taxon>Bacillota</taxon>
        <taxon>Bacilli</taxon>
        <taxon>Bacillales</taxon>
        <taxon>Paenibacillaceae</taxon>
        <taxon>Paenibacillus</taxon>
    </lineage>
</organism>
<proteinExistence type="predicted"/>
<evidence type="ECO:0008006" key="2">
    <source>
        <dbReference type="Google" id="ProtNLM"/>
    </source>
</evidence>
<comment type="caution">
    <text evidence="1">The sequence shown here is derived from an EMBL/GenBank/DDBJ whole genome shotgun (WGS) entry which is preliminary data.</text>
</comment>
<dbReference type="AlphaFoldDB" id="A0A6G3ZXV6"/>
<sequence>MSSSVGGVQLHVRNVNKTFGAGSVLSGIDLNIKEGELVDYFETTI</sequence>
<dbReference type="RefSeq" id="WP_163945705.1">
    <property type="nucleotide sequence ID" value="NZ_JAAIKC010000003.1"/>
</dbReference>
<gene>
    <name evidence="1" type="ORF">GK047_10925</name>
</gene>
<accession>A0A6G3ZXV6</accession>